<dbReference type="JaponicusDB" id="SJAG_05341">
    <property type="gene designation" value="srb6"/>
</dbReference>
<dbReference type="VEuPathDB" id="FungiDB:SJAG_05341"/>
<evidence type="ECO:0000256" key="4">
    <source>
        <dbReference type="ARBA" id="ARBA00023163"/>
    </source>
</evidence>
<dbReference type="OrthoDB" id="687049at2759"/>
<evidence type="ECO:0000256" key="2">
    <source>
        <dbReference type="ARBA" id="ARBA00005942"/>
    </source>
</evidence>
<evidence type="ECO:0000256" key="1">
    <source>
        <dbReference type="ARBA" id="ARBA00004123"/>
    </source>
</evidence>
<dbReference type="GO" id="GO:0016592">
    <property type="term" value="C:mediator complex"/>
    <property type="evidence" value="ECO:0007669"/>
    <property type="project" value="EnsemblFungi"/>
</dbReference>
<protein>
    <submittedName>
        <fullName evidence="6">Mediator complex subunit Srb6</fullName>
    </submittedName>
</protein>
<sequence>MASSIAPGGRKVVQSTSETVNARQIKRTVTLQNSIETVTQTLLSRFQDLIDIAGNAGKEKNTIASEVYQIECHTTSFIRAVEELLTIAHRLKQYWLTGTISQSQPKLPSTETNLEQMKELLTRIQNIGLKPSEQKEQLD</sequence>
<organism evidence="6 8">
    <name type="scientific">Schizosaccharomyces japonicus (strain yFS275 / FY16936)</name>
    <name type="common">Fission yeast</name>
    <dbReference type="NCBI Taxonomy" id="402676"/>
    <lineage>
        <taxon>Eukaryota</taxon>
        <taxon>Fungi</taxon>
        <taxon>Dikarya</taxon>
        <taxon>Ascomycota</taxon>
        <taxon>Taphrinomycotina</taxon>
        <taxon>Schizosaccharomycetes</taxon>
        <taxon>Schizosaccharomycetales</taxon>
        <taxon>Schizosaccharomycetaceae</taxon>
        <taxon>Schizosaccharomyces</taxon>
    </lineage>
</organism>
<dbReference type="AlphaFoldDB" id="B6K7R6"/>
<evidence type="ECO:0000256" key="3">
    <source>
        <dbReference type="ARBA" id="ARBA00023015"/>
    </source>
</evidence>
<dbReference type="GO" id="GO:0006367">
    <property type="term" value="P:transcription initiation at RNA polymerase II promoter"/>
    <property type="evidence" value="ECO:0007669"/>
    <property type="project" value="EnsemblFungi"/>
</dbReference>
<evidence type="ECO:0000313" key="6">
    <source>
        <dbReference type="EMBL" id="EEB09570.1"/>
    </source>
</evidence>
<keyword evidence="4" id="KW-0804">Transcription</keyword>
<comment type="similarity">
    <text evidence="2">Belongs to the Mediator complex subunit 22 family.</text>
</comment>
<dbReference type="InterPro" id="IPR009332">
    <property type="entry name" value="Med22"/>
</dbReference>
<keyword evidence="8" id="KW-1185">Reference proteome</keyword>
<keyword evidence="3" id="KW-0805">Transcription regulation</keyword>
<proteinExistence type="inferred from homology"/>
<dbReference type="eggNOG" id="ENOG502SD63">
    <property type="taxonomic scope" value="Eukaryota"/>
</dbReference>
<dbReference type="STRING" id="402676.B6K7R6"/>
<comment type="subcellular location">
    <subcellularLocation>
        <location evidence="1">Nucleus</location>
    </subcellularLocation>
</comment>
<accession>B6K7R6</accession>
<dbReference type="RefSeq" id="XP_002175863.1">
    <property type="nucleotide sequence ID" value="XM_002175827.2"/>
</dbReference>
<reference evidence="6 8" key="1">
    <citation type="journal article" date="2011" name="Science">
        <title>Comparative functional genomics of the fission yeasts.</title>
        <authorList>
            <person name="Rhind N."/>
            <person name="Chen Z."/>
            <person name="Yassour M."/>
            <person name="Thompson D.A."/>
            <person name="Haas B.J."/>
            <person name="Habib N."/>
            <person name="Wapinski I."/>
            <person name="Roy S."/>
            <person name="Lin M.F."/>
            <person name="Heiman D.I."/>
            <person name="Young S.K."/>
            <person name="Furuya K."/>
            <person name="Guo Y."/>
            <person name="Pidoux A."/>
            <person name="Chen H.M."/>
            <person name="Robbertse B."/>
            <person name="Goldberg J.M."/>
            <person name="Aoki K."/>
            <person name="Bayne E.H."/>
            <person name="Berlin A.M."/>
            <person name="Desjardins C.A."/>
            <person name="Dobbs E."/>
            <person name="Dukaj L."/>
            <person name="Fan L."/>
            <person name="FitzGerald M.G."/>
            <person name="French C."/>
            <person name="Gujja S."/>
            <person name="Hansen K."/>
            <person name="Keifenheim D."/>
            <person name="Levin J.Z."/>
            <person name="Mosher R.A."/>
            <person name="Mueller C.A."/>
            <person name="Pfiffner J."/>
            <person name="Priest M."/>
            <person name="Russ C."/>
            <person name="Smialowska A."/>
            <person name="Swoboda P."/>
            <person name="Sykes S.M."/>
            <person name="Vaughn M."/>
            <person name="Vengrova S."/>
            <person name="Yoder R."/>
            <person name="Zeng Q."/>
            <person name="Allshire R."/>
            <person name="Baulcombe D."/>
            <person name="Birren B.W."/>
            <person name="Brown W."/>
            <person name="Ekwall K."/>
            <person name="Kellis M."/>
            <person name="Leatherwood J."/>
            <person name="Levin H."/>
            <person name="Margalit H."/>
            <person name="Martienssen R."/>
            <person name="Nieduszynski C.A."/>
            <person name="Spatafora J.W."/>
            <person name="Friedman N."/>
            <person name="Dalgaard J.Z."/>
            <person name="Baumann P."/>
            <person name="Niki H."/>
            <person name="Regev A."/>
            <person name="Nusbaum C."/>
        </authorList>
    </citation>
    <scope>NUCLEOTIDE SEQUENCE [LARGE SCALE GENOMIC DNA]</scope>
    <source>
        <strain evidence="8">yFS275 / FY16936</strain>
    </source>
</reference>
<name>B6K7R6_SCHJY</name>
<keyword evidence="5" id="KW-0539">Nucleus</keyword>
<dbReference type="Proteomes" id="UP000001744">
    <property type="component" value="Unassembled WGS sequence"/>
</dbReference>
<dbReference type="GO" id="GO:0003713">
    <property type="term" value="F:transcription coactivator activity"/>
    <property type="evidence" value="ECO:0007669"/>
    <property type="project" value="EnsemblFungi"/>
</dbReference>
<dbReference type="OMA" id="YQIECHT"/>
<gene>
    <name evidence="7" type="primary">srb6</name>
    <name evidence="6" type="ORF">SJAG_05341</name>
</gene>
<dbReference type="HOGENOM" id="CLU_1866296_0_0_1"/>
<dbReference type="EMBL" id="KE651168">
    <property type="protein sequence ID" value="EEB09570.1"/>
    <property type="molecule type" value="Genomic_DNA"/>
</dbReference>
<dbReference type="GeneID" id="7049368"/>
<evidence type="ECO:0000256" key="5">
    <source>
        <dbReference type="ARBA" id="ARBA00023242"/>
    </source>
</evidence>
<dbReference type="Pfam" id="PF06179">
    <property type="entry name" value="Med22"/>
    <property type="match status" value="1"/>
</dbReference>
<evidence type="ECO:0000313" key="8">
    <source>
        <dbReference type="Proteomes" id="UP000001744"/>
    </source>
</evidence>
<evidence type="ECO:0000313" key="7">
    <source>
        <dbReference type="JaponicusDB" id="SJAG_05341"/>
    </source>
</evidence>
<dbReference type="Gene3D" id="6.10.280.160">
    <property type="entry name" value="Mediator of RNA polymerase II transcription subunit 22"/>
    <property type="match status" value="1"/>
</dbReference>
<dbReference type="GO" id="GO:0006357">
    <property type="term" value="P:regulation of transcription by RNA polymerase II"/>
    <property type="evidence" value="ECO:0007669"/>
    <property type="project" value="InterPro"/>
</dbReference>